<dbReference type="InterPro" id="IPR022496">
    <property type="entry name" value="T6A_TsaB"/>
</dbReference>
<dbReference type="InterPro" id="IPR043129">
    <property type="entry name" value="ATPase_NBD"/>
</dbReference>
<dbReference type="Gene3D" id="3.30.420.40">
    <property type="match status" value="2"/>
</dbReference>
<dbReference type="InterPro" id="IPR000905">
    <property type="entry name" value="Gcp-like_dom"/>
</dbReference>
<dbReference type="NCBIfam" id="TIGR03725">
    <property type="entry name" value="T6A_YeaZ"/>
    <property type="match status" value="1"/>
</dbReference>
<dbReference type="CDD" id="cd24032">
    <property type="entry name" value="ASKHA_NBD_TsaB"/>
    <property type="match status" value="1"/>
</dbReference>
<proteinExistence type="predicted"/>
<dbReference type="Pfam" id="PF00814">
    <property type="entry name" value="TsaD"/>
    <property type="match status" value="1"/>
</dbReference>
<dbReference type="PANTHER" id="PTHR11735:SF11">
    <property type="entry name" value="TRNA THREONYLCARBAMOYLADENOSINE BIOSYNTHESIS PROTEIN TSAB"/>
    <property type="match status" value="1"/>
</dbReference>
<dbReference type="GO" id="GO:0002949">
    <property type="term" value="P:tRNA threonylcarbamoyladenosine modification"/>
    <property type="evidence" value="ECO:0007669"/>
    <property type="project" value="InterPro"/>
</dbReference>
<feature type="domain" description="Gcp-like" evidence="1">
    <location>
        <begin position="33"/>
        <end position="154"/>
    </location>
</feature>
<evidence type="ECO:0000313" key="2">
    <source>
        <dbReference type="EMBL" id="CAB4534133.1"/>
    </source>
</evidence>
<evidence type="ECO:0000313" key="3">
    <source>
        <dbReference type="EMBL" id="CAB5116562.1"/>
    </source>
</evidence>
<organism evidence="2">
    <name type="scientific">freshwater metagenome</name>
    <dbReference type="NCBI Taxonomy" id="449393"/>
    <lineage>
        <taxon>unclassified sequences</taxon>
        <taxon>metagenomes</taxon>
        <taxon>ecological metagenomes</taxon>
    </lineage>
</organism>
<protein>
    <submittedName>
        <fullName evidence="2">Unannotated protein</fullName>
    </submittedName>
</protein>
<dbReference type="AlphaFoldDB" id="A0A6J6B747"/>
<dbReference type="PANTHER" id="PTHR11735">
    <property type="entry name" value="TRNA N6-ADENOSINE THREONYLCARBAMOYLTRANSFERASE"/>
    <property type="match status" value="1"/>
</dbReference>
<dbReference type="GO" id="GO:0005829">
    <property type="term" value="C:cytosol"/>
    <property type="evidence" value="ECO:0007669"/>
    <property type="project" value="TreeGrafter"/>
</dbReference>
<dbReference type="SUPFAM" id="SSF53067">
    <property type="entry name" value="Actin-like ATPase domain"/>
    <property type="match status" value="2"/>
</dbReference>
<name>A0A6J6B747_9ZZZZ</name>
<gene>
    <name evidence="2" type="ORF">UFOPK1421_00215</name>
    <name evidence="3" type="ORF">UFOPK4422_00432</name>
</gene>
<reference evidence="2" key="1">
    <citation type="submission" date="2020-05" db="EMBL/GenBank/DDBJ databases">
        <authorList>
            <person name="Chiriac C."/>
            <person name="Salcher M."/>
            <person name="Ghai R."/>
            <person name="Kavagutti S V."/>
        </authorList>
    </citation>
    <scope>NUCLEOTIDE SEQUENCE</scope>
</reference>
<evidence type="ECO:0000259" key="1">
    <source>
        <dbReference type="Pfam" id="PF00814"/>
    </source>
</evidence>
<dbReference type="EMBL" id="CAFBRX010000029">
    <property type="protein sequence ID" value="CAB5116562.1"/>
    <property type="molecule type" value="Genomic_DNA"/>
</dbReference>
<dbReference type="EMBL" id="CAEZSL010000014">
    <property type="protein sequence ID" value="CAB4534133.1"/>
    <property type="molecule type" value="Genomic_DNA"/>
</dbReference>
<sequence length="237" mass="25475">MLILGIETATERVSVAIGNHEGVLAMFEVTRGRRHAETLTPAIEFVCQQADIKLAEISVIAVDVGPGLFTGMRVGLAAAKVMAQALGIGIIPLSSLDLLAHPVRHTEKLIASVIDARKGEVFYAFYRQTAAGLSRVMEPKTGTIDELLIALSERSQDTVCVGDGALRYRDEITLGYPVEFAEPSLAFPSSAALVQMAYARAVREDWVDPAAIQAMYLRQPDAEINWSTRHSGPGGAA</sequence>
<accession>A0A6J6B747</accession>